<sequence length="67" mass="7713">MNVDRDTLERRLATRSNNDWGASQAERELIFKLHATQEDVPARGIRIDATAPIQEVVDEILRLVKRN</sequence>
<accession>A0A402A019</accession>
<name>A0A402A019_9CHLR</name>
<proteinExistence type="predicted"/>
<keyword evidence="2" id="KW-1185">Reference proteome</keyword>
<comment type="caution">
    <text evidence="1">The sequence shown here is derived from an EMBL/GenBank/DDBJ whole genome shotgun (WGS) entry which is preliminary data.</text>
</comment>
<evidence type="ECO:0000313" key="2">
    <source>
        <dbReference type="Proteomes" id="UP000287352"/>
    </source>
</evidence>
<dbReference type="AlphaFoldDB" id="A0A402A019"/>
<evidence type="ECO:0000313" key="1">
    <source>
        <dbReference type="EMBL" id="GCE12416.1"/>
    </source>
</evidence>
<dbReference type="Gene3D" id="3.40.50.300">
    <property type="entry name" value="P-loop containing nucleotide triphosphate hydrolases"/>
    <property type="match status" value="1"/>
</dbReference>
<dbReference type="EMBL" id="BIFR01000001">
    <property type="protein sequence ID" value="GCE12416.1"/>
    <property type="molecule type" value="Genomic_DNA"/>
</dbReference>
<organism evidence="1 2">
    <name type="scientific">Tengunoibacter tsumagoiensis</name>
    <dbReference type="NCBI Taxonomy" id="2014871"/>
    <lineage>
        <taxon>Bacteria</taxon>
        <taxon>Bacillati</taxon>
        <taxon>Chloroflexota</taxon>
        <taxon>Ktedonobacteria</taxon>
        <taxon>Ktedonobacterales</taxon>
        <taxon>Dictyobacteraceae</taxon>
        <taxon>Tengunoibacter</taxon>
    </lineage>
</organism>
<reference evidence="2" key="1">
    <citation type="submission" date="2018-12" db="EMBL/GenBank/DDBJ databases">
        <title>Tengunoibacter tsumagoiensis gen. nov., sp. nov., Dictyobacter kobayashii sp. nov., D. alpinus sp. nov., and D. joshuensis sp. nov. and description of Dictyobacteraceae fam. nov. within the order Ktedonobacterales isolated from Tengu-no-mugimeshi.</title>
        <authorList>
            <person name="Wang C.M."/>
            <person name="Zheng Y."/>
            <person name="Sakai Y."/>
            <person name="Toyoda A."/>
            <person name="Minakuchi Y."/>
            <person name="Abe K."/>
            <person name="Yokota A."/>
            <person name="Yabe S."/>
        </authorList>
    </citation>
    <scope>NUCLEOTIDE SEQUENCE [LARGE SCALE GENOMIC DNA]</scope>
    <source>
        <strain evidence="2">Uno3</strain>
    </source>
</reference>
<evidence type="ECO:0008006" key="3">
    <source>
        <dbReference type="Google" id="ProtNLM"/>
    </source>
</evidence>
<dbReference type="Proteomes" id="UP000287352">
    <property type="component" value="Unassembled WGS sequence"/>
</dbReference>
<dbReference type="InterPro" id="IPR027417">
    <property type="entry name" value="P-loop_NTPase"/>
</dbReference>
<protein>
    <recommendedName>
        <fullName evidence="3">Thymidylate kinase-like domain-containing protein</fullName>
    </recommendedName>
</protein>
<gene>
    <name evidence="1" type="ORF">KTT_22750</name>
</gene>